<dbReference type="SMART" id="SM00389">
    <property type="entry name" value="HOX"/>
    <property type="match status" value="1"/>
</dbReference>
<dbReference type="Pfam" id="PF00412">
    <property type="entry name" value="LIM"/>
    <property type="match status" value="2"/>
</dbReference>
<evidence type="ECO:0000256" key="1">
    <source>
        <dbReference type="ARBA" id="ARBA00004123"/>
    </source>
</evidence>
<dbReference type="GO" id="GO:0005634">
    <property type="term" value="C:nucleus"/>
    <property type="evidence" value="ECO:0007669"/>
    <property type="project" value="UniProtKB-SubCell"/>
</dbReference>
<dbReference type="CDD" id="cd00086">
    <property type="entry name" value="homeodomain"/>
    <property type="match status" value="1"/>
</dbReference>
<feature type="compositionally biased region" description="Pro residues" evidence="14">
    <location>
        <begin position="355"/>
        <end position="368"/>
    </location>
</feature>
<evidence type="ECO:0000313" key="18">
    <source>
        <dbReference type="RefSeq" id="XP_047739747.1"/>
    </source>
</evidence>
<evidence type="ECO:0000256" key="14">
    <source>
        <dbReference type="SAM" id="MobiDB-lite"/>
    </source>
</evidence>
<proteinExistence type="predicted"/>
<keyword evidence="10 11" id="KW-0539">Nucleus</keyword>
<feature type="DNA-binding region" description="Homeobox" evidence="11">
    <location>
        <begin position="208"/>
        <end position="267"/>
    </location>
</feature>
<evidence type="ECO:0000259" key="15">
    <source>
        <dbReference type="PROSITE" id="PS50023"/>
    </source>
</evidence>
<keyword evidence="7 11" id="KW-0238">DNA-binding</keyword>
<dbReference type="FunFam" id="2.10.110.10:FF:000120">
    <property type="entry name" value="Insulin gene enhancer protein ISL-2"/>
    <property type="match status" value="1"/>
</dbReference>
<evidence type="ECO:0000256" key="11">
    <source>
        <dbReference type="PROSITE-ProRule" id="PRU00108"/>
    </source>
</evidence>
<dbReference type="Pfam" id="PF00046">
    <property type="entry name" value="Homeodomain"/>
    <property type="match status" value="1"/>
</dbReference>
<keyword evidence="17" id="KW-1185">Reference proteome</keyword>
<dbReference type="GO" id="GO:0008270">
    <property type="term" value="F:zinc ion binding"/>
    <property type="evidence" value="ECO:0007669"/>
    <property type="project" value="InterPro"/>
</dbReference>
<dbReference type="PANTHER" id="PTHR24208:SF128">
    <property type="entry name" value="LIM3, ISOFORM G"/>
    <property type="match status" value="1"/>
</dbReference>
<evidence type="ECO:0000259" key="16">
    <source>
        <dbReference type="PROSITE" id="PS50071"/>
    </source>
</evidence>
<keyword evidence="3" id="KW-0677">Repeat</keyword>
<evidence type="ECO:0000256" key="8">
    <source>
        <dbReference type="ARBA" id="ARBA00023155"/>
    </source>
</evidence>
<organism evidence="17 18">
    <name type="scientific">Hyalella azteca</name>
    <name type="common">Amphipod</name>
    <dbReference type="NCBI Taxonomy" id="294128"/>
    <lineage>
        <taxon>Eukaryota</taxon>
        <taxon>Metazoa</taxon>
        <taxon>Ecdysozoa</taxon>
        <taxon>Arthropoda</taxon>
        <taxon>Crustacea</taxon>
        <taxon>Multicrustacea</taxon>
        <taxon>Malacostraca</taxon>
        <taxon>Eumalacostraca</taxon>
        <taxon>Peracarida</taxon>
        <taxon>Amphipoda</taxon>
        <taxon>Senticaudata</taxon>
        <taxon>Talitrida</taxon>
        <taxon>Talitroidea</taxon>
        <taxon>Hyalellidae</taxon>
        <taxon>Hyalella</taxon>
    </lineage>
</organism>
<dbReference type="PANTHER" id="PTHR24208">
    <property type="entry name" value="LIM/HOMEOBOX PROTEIN LHX"/>
    <property type="match status" value="1"/>
</dbReference>
<dbReference type="InterPro" id="IPR049594">
    <property type="entry name" value="Lhx3/4-like_LIM2"/>
</dbReference>
<comment type="subcellular location">
    <subcellularLocation>
        <location evidence="1 11 13">Nucleus</location>
    </subcellularLocation>
</comment>
<dbReference type="Gene3D" id="1.10.10.60">
    <property type="entry name" value="Homeodomain-like"/>
    <property type="match status" value="1"/>
</dbReference>
<feature type="compositionally biased region" description="Gly residues" evidence="14">
    <location>
        <begin position="389"/>
        <end position="398"/>
    </location>
</feature>
<dbReference type="AlphaFoldDB" id="A0A979FT01"/>
<dbReference type="SUPFAM" id="SSF46689">
    <property type="entry name" value="Homeodomain-like"/>
    <property type="match status" value="1"/>
</dbReference>
<dbReference type="FunFam" id="2.10.110.10:FF:000032">
    <property type="entry name" value="LIM/homeobox protein Lhx3"/>
    <property type="match status" value="1"/>
</dbReference>
<dbReference type="PROSITE" id="PS50071">
    <property type="entry name" value="HOMEOBOX_2"/>
    <property type="match status" value="1"/>
</dbReference>
<dbReference type="PROSITE" id="PS00027">
    <property type="entry name" value="HOMEOBOX_1"/>
    <property type="match status" value="1"/>
</dbReference>
<evidence type="ECO:0000313" key="17">
    <source>
        <dbReference type="Proteomes" id="UP000694843"/>
    </source>
</evidence>
<feature type="compositionally biased region" description="Low complexity" evidence="14">
    <location>
        <begin position="369"/>
        <end position="388"/>
    </location>
</feature>
<dbReference type="FunFam" id="1.10.10.60:FF:000219">
    <property type="entry name" value="LIM/homeobox protein Lhx3"/>
    <property type="match status" value="1"/>
</dbReference>
<keyword evidence="6 12" id="KW-0440">LIM domain</keyword>
<dbReference type="InterPro" id="IPR050453">
    <property type="entry name" value="LIM_Homeobox_TF"/>
</dbReference>
<evidence type="ECO:0000256" key="13">
    <source>
        <dbReference type="RuleBase" id="RU000682"/>
    </source>
</evidence>
<dbReference type="KEGG" id="hazt:108673552"/>
<dbReference type="GO" id="GO:0030182">
    <property type="term" value="P:neuron differentiation"/>
    <property type="evidence" value="ECO:0007669"/>
    <property type="project" value="TreeGrafter"/>
</dbReference>
<reference evidence="18" key="1">
    <citation type="submission" date="2025-08" db="UniProtKB">
        <authorList>
            <consortium name="RefSeq"/>
        </authorList>
    </citation>
    <scope>IDENTIFICATION</scope>
    <source>
        <tissue evidence="18">Whole organism</tissue>
    </source>
</reference>
<feature type="domain" description="LIM zinc-binding" evidence="15">
    <location>
        <begin position="74"/>
        <end position="133"/>
    </location>
</feature>
<feature type="domain" description="LIM zinc-binding" evidence="15">
    <location>
        <begin position="134"/>
        <end position="196"/>
    </location>
</feature>
<accession>A0A979FT01</accession>
<dbReference type="OrthoDB" id="10068367at2759"/>
<evidence type="ECO:0000256" key="9">
    <source>
        <dbReference type="ARBA" id="ARBA00023163"/>
    </source>
</evidence>
<dbReference type="InterPro" id="IPR009057">
    <property type="entry name" value="Homeodomain-like_sf"/>
</dbReference>
<evidence type="ECO:0000256" key="10">
    <source>
        <dbReference type="ARBA" id="ARBA00023242"/>
    </source>
</evidence>
<dbReference type="InterPro" id="IPR001781">
    <property type="entry name" value="Znf_LIM"/>
</dbReference>
<dbReference type="PROSITE" id="PS00478">
    <property type="entry name" value="LIM_DOMAIN_1"/>
    <property type="match status" value="1"/>
</dbReference>
<evidence type="ECO:0000256" key="5">
    <source>
        <dbReference type="ARBA" id="ARBA00023015"/>
    </source>
</evidence>
<evidence type="ECO:0000256" key="3">
    <source>
        <dbReference type="ARBA" id="ARBA00022737"/>
    </source>
</evidence>
<evidence type="ECO:0000256" key="12">
    <source>
        <dbReference type="PROSITE-ProRule" id="PRU00125"/>
    </source>
</evidence>
<evidence type="ECO:0000256" key="7">
    <source>
        <dbReference type="ARBA" id="ARBA00023125"/>
    </source>
</evidence>
<evidence type="ECO:0000256" key="6">
    <source>
        <dbReference type="ARBA" id="ARBA00023038"/>
    </source>
</evidence>
<evidence type="ECO:0000256" key="4">
    <source>
        <dbReference type="ARBA" id="ARBA00022833"/>
    </source>
</evidence>
<dbReference type="GO" id="GO:0000981">
    <property type="term" value="F:DNA-binding transcription factor activity, RNA polymerase II-specific"/>
    <property type="evidence" value="ECO:0007669"/>
    <property type="project" value="InterPro"/>
</dbReference>
<dbReference type="InterPro" id="IPR001356">
    <property type="entry name" value="HD"/>
</dbReference>
<name>A0A979FT01_HYAAZ</name>
<feature type="compositionally biased region" description="Low complexity" evidence="14">
    <location>
        <begin position="13"/>
        <end position="36"/>
    </location>
</feature>
<gene>
    <name evidence="18" type="primary">LOC108673552</name>
</gene>
<dbReference type="InterPro" id="IPR017970">
    <property type="entry name" value="Homeobox_CS"/>
</dbReference>
<feature type="compositionally biased region" description="Polar residues" evidence="14">
    <location>
        <begin position="1"/>
        <end position="12"/>
    </location>
</feature>
<dbReference type="CDD" id="cd09376">
    <property type="entry name" value="LIM2_Lhx3_Lhx4"/>
    <property type="match status" value="1"/>
</dbReference>
<dbReference type="SMART" id="SM00132">
    <property type="entry name" value="LIM"/>
    <property type="match status" value="2"/>
</dbReference>
<dbReference type="Proteomes" id="UP000694843">
    <property type="component" value="Unplaced"/>
</dbReference>
<evidence type="ECO:0000256" key="2">
    <source>
        <dbReference type="ARBA" id="ARBA00022723"/>
    </source>
</evidence>
<dbReference type="RefSeq" id="XP_047739747.1">
    <property type="nucleotide sequence ID" value="XM_047883791.1"/>
</dbReference>
<feature type="region of interest" description="Disordered" evidence="14">
    <location>
        <begin position="262"/>
        <end position="405"/>
    </location>
</feature>
<feature type="compositionally biased region" description="Polar residues" evidence="14">
    <location>
        <begin position="330"/>
        <end position="343"/>
    </location>
</feature>
<dbReference type="SUPFAM" id="SSF57716">
    <property type="entry name" value="Glucocorticoid receptor-like (DNA-binding domain)"/>
    <property type="match status" value="2"/>
</dbReference>
<dbReference type="PROSITE" id="PS50023">
    <property type="entry name" value="LIM_DOMAIN_2"/>
    <property type="match status" value="2"/>
</dbReference>
<dbReference type="CDD" id="cd09368">
    <property type="entry name" value="LIM1_Lhx3_Lhx4"/>
    <property type="match status" value="1"/>
</dbReference>
<feature type="region of interest" description="Disordered" evidence="14">
    <location>
        <begin position="1"/>
        <end position="36"/>
    </location>
</feature>
<dbReference type="GO" id="GO:0000977">
    <property type="term" value="F:RNA polymerase II transcription regulatory region sequence-specific DNA binding"/>
    <property type="evidence" value="ECO:0007669"/>
    <property type="project" value="TreeGrafter"/>
</dbReference>
<feature type="compositionally biased region" description="Basic and acidic residues" evidence="14">
    <location>
        <begin position="292"/>
        <end position="318"/>
    </location>
</feature>
<keyword evidence="5" id="KW-0805">Transcription regulation</keyword>
<protein>
    <submittedName>
        <fullName evidence="18">LIM/homeobox protein Lhx3</fullName>
    </submittedName>
</protein>
<keyword evidence="2 12" id="KW-0479">Metal-binding</keyword>
<keyword evidence="9" id="KW-0804">Transcription</keyword>
<keyword evidence="8 11" id="KW-0371">Homeobox</keyword>
<feature type="domain" description="Homeobox" evidence="16">
    <location>
        <begin position="206"/>
        <end position="266"/>
    </location>
</feature>
<dbReference type="GeneID" id="108673552"/>
<keyword evidence="4 12" id="KW-0862">Zinc</keyword>
<sequence>MILYGNTTLTPLPSSSSSSSCSSSSPPSSSSSSSPHSPIIPMVGVADIFVRESKDLSTALIPAGLHPLLMSTIPKCAGCTEAILDRFILKVLERTWHARCLKCCDCGLQLTDKCFYRNQQVFCKEDFFRRFGTKCAGCDQGIPPTQVVRRAQDNVYHLHCFACIICQRQLNTGDEFYLMEDNKLVCKTDYEQAKQRGMQSLPDGDGTNKRPRTTISARQLEQLKQAYKDSPKPARHVREQLSQTLGLDMRVVQVWFQNRRAKEKRLKKDAGRSRWGQYFRSIKPGGGGRGAAGKDGRGGREADDKADSEVDLDAHDDMLLDLSEGYRTPGPQSMSDLEPGQTTMSPHMQHHHQHPPPPPPQHPAPPPHSALQHPQQHPFLHGAGTPPYIGGGAGGGSHSPGAPPAPPHPLLFASFADHLNPYQNPMSLIHHSTILIIFSIQYVFISLET</sequence>
<dbReference type="Gene3D" id="2.10.110.10">
    <property type="entry name" value="Cysteine Rich Protein"/>
    <property type="match status" value="2"/>
</dbReference>